<dbReference type="InterPro" id="IPR036291">
    <property type="entry name" value="NAD(P)-bd_dom_sf"/>
</dbReference>
<gene>
    <name evidence="4" type="primary">wbpA_3</name>
    <name evidence="4" type="ORF">GALL_232870</name>
</gene>
<dbReference type="Pfam" id="PF00984">
    <property type="entry name" value="UDPG_MGDP_dh"/>
    <property type="match status" value="1"/>
</dbReference>
<dbReference type="InterPro" id="IPR001732">
    <property type="entry name" value="UDP-Glc/GDP-Man_DH_N"/>
</dbReference>
<dbReference type="InterPro" id="IPR014027">
    <property type="entry name" value="UDP-Glc/GDP-Man_DH_C"/>
</dbReference>
<evidence type="ECO:0000256" key="2">
    <source>
        <dbReference type="ARBA" id="ARBA00023027"/>
    </source>
</evidence>
<dbReference type="InterPro" id="IPR008927">
    <property type="entry name" value="6-PGluconate_DH-like_C_sf"/>
</dbReference>
<dbReference type="PIRSF" id="PIRSF000124">
    <property type="entry name" value="UDPglc_GDPman_dh"/>
    <property type="match status" value="1"/>
</dbReference>
<proteinExistence type="predicted"/>
<accession>A0A1J5S330</accession>
<dbReference type="Pfam" id="PF03720">
    <property type="entry name" value="UDPG_MGDP_dh_C"/>
    <property type="match status" value="1"/>
</dbReference>
<dbReference type="EMBL" id="MLJW01000180">
    <property type="protein sequence ID" value="OIQ94733.1"/>
    <property type="molecule type" value="Genomic_DNA"/>
</dbReference>
<dbReference type="InterPro" id="IPR017476">
    <property type="entry name" value="UDP-Glc/GDP-Man"/>
</dbReference>
<dbReference type="SMART" id="SM00984">
    <property type="entry name" value="UDPG_MGDP_dh_C"/>
    <property type="match status" value="1"/>
</dbReference>
<keyword evidence="1 4" id="KW-0560">Oxidoreductase</keyword>
<dbReference type="Gene3D" id="3.40.50.720">
    <property type="entry name" value="NAD(P)-binding Rossmann-like Domain"/>
    <property type="match status" value="2"/>
</dbReference>
<protein>
    <submittedName>
        <fullName evidence="4">UDP-N-acetyl-D-glucosamine 6-dehydrogenase</fullName>
        <ecNumber evidence="4">1.1.1.136</ecNumber>
    </submittedName>
</protein>
<sequence length="474" mass="51935">MDFPLRHPDRTLALVDDTLTRPCLDSPPELAPVSRSRSTSIRERLIDRLRRKEATIAVVGLGYVGLPLALRFAEVGYRVLGVDNDADKITLLRDGTSYIEHISAASIARARRCGFQATADIAAAAEADAVIICVPTPLGRYREPDLSFITATIDALTPFLREGQIVSLESTTYPGTTDEEIKPRIEALGLTVGENFFLVFSPEREDPGNPHYRTSTIPKVCGGVTAACLEVGLALYGGAIDRVVPVSSARAAELTKLLENIHRAVNIGLVNEMKMIADRMQLDIHEVIRAAATKPFGFVPYHPGPGLGGHCIPIDPFYLTWKAREYGLHTKFIELAGEINSSMPQWVVAKAVDALNERGKSVRGSRVLVLGIAYKKNVGDTRESPSVELMALLAAMGARIDYSDPHVPVFPRMRKYRFDLESIALDAETIGAYDLVLLATNHAKFDYPLIQKHAQLIIDTRGVFLMPAENVVKA</sequence>
<dbReference type="InterPro" id="IPR028359">
    <property type="entry name" value="UDP_ManNAc/GlcNAc_DH"/>
</dbReference>
<dbReference type="InterPro" id="IPR014026">
    <property type="entry name" value="UDP-Glc/GDP-Man_DH_dimer"/>
</dbReference>
<dbReference type="SUPFAM" id="SSF48179">
    <property type="entry name" value="6-phosphogluconate dehydrogenase C-terminal domain-like"/>
    <property type="match status" value="1"/>
</dbReference>
<dbReference type="NCBIfam" id="TIGR03026">
    <property type="entry name" value="NDP-sugDHase"/>
    <property type="match status" value="1"/>
</dbReference>
<dbReference type="GO" id="GO:0000271">
    <property type="term" value="P:polysaccharide biosynthetic process"/>
    <property type="evidence" value="ECO:0007669"/>
    <property type="project" value="InterPro"/>
</dbReference>
<dbReference type="GO" id="GO:0016628">
    <property type="term" value="F:oxidoreductase activity, acting on the CH-CH group of donors, NAD or NADP as acceptor"/>
    <property type="evidence" value="ECO:0007669"/>
    <property type="project" value="InterPro"/>
</dbReference>
<dbReference type="PANTHER" id="PTHR43491:SF1">
    <property type="entry name" value="UDP-N-ACETYL-D-MANNOSAMINE DEHYDROGENASE"/>
    <property type="match status" value="1"/>
</dbReference>
<dbReference type="Pfam" id="PF03721">
    <property type="entry name" value="UDPG_MGDP_dh_N"/>
    <property type="match status" value="1"/>
</dbReference>
<comment type="caution">
    <text evidence="4">The sequence shown here is derived from an EMBL/GenBank/DDBJ whole genome shotgun (WGS) entry which is preliminary data.</text>
</comment>
<evidence type="ECO:0000313" key="4">
    <source>
        <dbReference type="EMBL" id="OIQ94733.1"/>
    </source>
</evidence>
<dbReference type="GO" id="GO:0047004">
    <property type="term" value="F:UDP-N-acetylglucosamine 6-dehydrogenase activity"/>
    <property type="evidence" value="ECO:0007669"/>
    <property type="project" value="UniProtKB-EC"/>
</dbReference>
<name>A0A1J5S330_9ZZZZ</name>
<dbReference type="PIRSF" id="PIRSF500136">
    <property type="entry name" value="UDP_ManNAc_DH"/>
    <property type="match status" value="1"/>
</dbReference>
<organism evidence="4">
    <name type="scientific">mine drainage metagenome</name>
    <dbReference type="NCBI Taxonomy" id="410659"/>
    <lineage>
        <taxon>unclassified sequences</taxon>
        <taxon>metagenomes</taxon>
        <taxon>ecological metagenomes</taxon>
    </lineage>
</organism>
<dbReference type="AlphaFoldDB" id="A0A1J5S330"/>
<dbReference type="PANTHER" id="PTHR43491">
    <property type="entry name" value="UDP-N-ACETYL-D-MANNOSAMINE DEHYDROGENASE"/>
    <property type="match status" value="1"/>
</dbReference>
<evidence type="ECO:0000259" key="3">
    <source>
        <dbReference type="SMART" id="SM00984"/>
    </source>
</evidence>
<evidence type="ECO:0000256" key="1">
    <source>
        <dbReference type="ARBA" id="ARBA00023002"/>
    </source>
</evidence>
<keyword evidence="2" id="KW-0520">NAD</keyword>
<dbReference type="SUPFAM" id="SSF52413">
    <property type="entry name" value="UDP-glucose/GDP-mannose dehydrogenase C-terminal domain"/>
    <property type="match status" value="1"/>
</dbReference>
<dbReference type="SUPFAM" id="SSF51735">
    <property type="entry name" value="NAD(P)-binding Rossmann-fold domains"/>
    <property type="match status" value="1"/>
</dbReference>
<dbReference type="GO" id="GO:0051287">
    <property type="term" value="F:NAD binding"/>
    <property type="evidence" value="ECO:0007669"/>
    <property type="project" value="InterPro"/>
</dbReference>
<feature type="domain" description="UDP-glucose/GDP-mannose dehydrogenase C-terminal" evidence="3">
    <location>
        <begin position="368"/>
        <end position="466"/>
    </location>
</feature>
<reference evidence="4" key="1">
    <citation type="submission" date="2016-10" db="EMBL/GenBank/DDBJ databases">
        <title>Sequence of Gallionella enrichment culture.</title>
        <authorList>
            <person name="Poehlein A."/>
            <person name="Muehling M."/>
            <person name="Daniel R."/>
        </authorList>
    </citation>
    <scope>NUCLEOTIDE SEQUENCE</scope>
</reference>
<dbReference type="EC" id="1.1.1.136" evidence="4"/>
<dbReference type="InterPro" id="IPR036220">
    <property type="entry name" value="UDP-Glc/GDP-Man_DH_C_sf"/>
</dbReference>